<keyword evidence="3" id="KW-1185">Reference proteome</keyword>
<protein>
    <recommendedName>
        <fullName evidence="1">F-box domain-containing protein</fullName>
    </recommendedName>
</protein>
<proteinExistence type="predicted"/>
<dbReference type="InterPro" id="IPR001810">
    <property type="entry name" value="F-box_dom"/>
</dbReference>
<organism evidence="2 3">
    <name type="scientific">Microthyrium microscopicum</name>
    <dbReference type="NCBI Taxonomy" id="703497"/>
    <lineage>
        <taxon>Eukaryota</taxon>
        <taxon>Fungi</taxon>
        <taxon>Dikarya</taxon>
        <taxon>Ascomycota</taxon>
        <taxon>Pezizomycotina</taxon>
        <taxon>Dothideomycetes</taxon>
        <taxon>Dothideomycetes incertae sedis</taxon>
        <taxon>Microthyriales</taxon>
        <taxon>Microthyriaceae</taxon>
        <taxon>Microthyrium</taxon>
    </lineage>
</organism>
<evidence type="ECO:0000259" key="1">
    <source>
        <dbReference type="PROSITE" id="PS50181"/>
    </source>
</evidence>
<feature type="domain" description="F-box" evidence="1">
    <location>
        <begin position="77"/>
        <end position="122"/>
    </location>
</feature>
<sequence>MVIDSSVVLEIEAKNATSSATRHQDPLPRLELNRKHRLTKDLTQKWKISPRQNRTPFFFHVSNETGQQCPANSIDQGFQFQRLPIEIQFEVFKMCDQPTLFQLMRTCSSIRPEASRLFWSNKDVWYECSFLWLEYEGAKTGPALHCPDFAKNVQQVEIKVDGKTHPCPGLFEQDDSPIHEDDDDILCFHRRLLATTEQIRFFWSSFKRVFPSCRRVIFDQRSQACCLDSYIEVISERPPTIDCLVSTWPCRVSASNRRRAKKVLWTFKPCDPTWYALSGSWENNLVVMPPKLFRGIMGNFQHQLYLDDRIWNERAALRMLRLRRHEWFYHRERGPQLETSEKWGIECPNPDCDLFFECIGQWTQHACETSHDLDYSQKPLRYLDISGFPGDWEATLRLISEDLLKVEVLIRRQDIKNYLLHLGHAANEAITFQAMQQQFDTDPIYAHETSARTSLLAQDWASSWLKSPEEVIEKHSDWLDKDFLHSISERWSRLVSPEKGV</sequence>
<evidence type="ECO:0000313" key="2">
    <source>
        <dbReference type="EMBL" id="KAF2664744.1"/>
    </source>
</evidence>
<gene>
    <name evidence="2" type="ORF">BT63DRAFT_429484</name>
</gene>
<reference evidence="2" key="1">
    <citation type="journal article" date="2020" name="Stud. Mycol.">
        <title>101 Dothideomycetes genomes: a test case for predicting lifestyles and emergence of pathogens.</title>
        <authorList>
            <person name="Haridas S."/>
            <person name="Albert R."/>
            <person name="Binder M."/>
            <person name="Bloem J."/>
            <person name="Labutti K."/>
            <person name="Salamov A."/>
            <person name="Andreopoulos B."/>
            <person name="Baker S."/>
            <person name="Barry K."/>
            <person name="Bills G."/>
            <person name="Bluhm B."/>
            <person name="Cannon C."/>
            <person name="Castanera R."/>
            <person name="Culley D."/>
            <person name="Daum C."/>
            <person name="Ezra D."/>
            <person name="Gonzalez J."/>
            <person name="Henrissat B."/>
            <person name="Kuo A."/>
            <person name="Liang C."/>
            <person name="Lipzen A."/>
            <person name="Lutzoni F."/>
            <person name="Magnuson J."/>
            <person name="Mondo S."/>
            <person name="Nolan M."/>
            <person name="Ohm R."/>
            <person name="Pangilinan J."/>
            <person name="Park H.-J."/>
            <person name="Ramirez L."/>
            <person name="Alfaro M."/>
            <person name="Sun H."/>
            <person name="Tritt A."/>
            <person name="Yoshinaga Y."/>
            <person name="Zwiers L.-H."/>
            <person name="Turgeon B."/>
            <person name="Goodwin S."/>
            <person name="Spatafora J."/>
            <person name="Crous P."/>
            <person name="Grigoriev I."/>
        </authorList>
    </citation>
    <scope>NUCLEOTIDE SEQUENCE</scope>
    <source>
        <strain evidence="2">CBS 115976</strain>
    </source>
</reference>
<dbReference type="PROSITE" id="PS50181">
    <property type="entry name" value="FBOX"/>
    <property type="match status" value="1"/>
</dbReference>
<name>A0A6A6U1C9_9PEZI</name>
<accession>A0A6A6U1C9</accession>
<dbReference type="OrthoDB" id="5397557at2759"/>
<evidence type="ECO:0000313" key="3">
    <source>
        <dbReference type="Proteomes" id="UP000799302"/>
    </source>
</evidence>
<dbReference type="Proteomes" id="UP000799302">
    <property type="component" value="Unassembled WGS sequence"/>
</dbReference>
<dbReference type="AlphaFoldDB" id="A0A6A6U1C9"/>
<dbReference type="EMBL" id="MU004242">
    <property type="protein sequence ID" value="KAF2664744.1"/>
    <property type="molecule type" value="Genomic_DNA"/>
</dbReference>